<dbReference type="PANTHER" id="PTHR30024">
    <property type="entry name" value="ALIPHATIC SULFONATES-BINDING PROTEIN-RELATED"/>
    <property type="match status" value="1"/>
</dbReference>
<evidence type="ECO:0000313" key="7">
    <source>
        <dbReference type="Proteomes" id="UP000332515"/>
    </source>
</evidence>
<dbReference type="RefSeq" id="WP_153488281.1">
    <property type="nucleotide sequence ID" value="NZ_VWNA01000002.1"/>
</dbReference>
<dbReference type="GO" id="GO:0042918">
    <property type="term" value="P:alkanesulfonate transmembrane transport"/>
    <property type="evidence" value="ECO:0007669"/>
    <property type="project" value="TreeGrafter"/>
</dbReference>
<dbReference type="PANTHER" id="PTHR30024:SF47">
    <property type="entry name" value="TAURINE-BINDING PERIPLASMIC PROTEIN"/>
    <property type="match status" value="1"/>
</dbReference>
<evidence type="ECO:0000256" key="1">
    <source>
        <dbReference type="ARBA" id="ARBA00004418"/>
    </source>
</evidence>
<dbReference type="AlphaFoldDB" id="A0A6A7YA50"/>
<dbReference type="Pfam" id="PF09084">
    <property type="entry name" value="NMT1"/>
    <property type="match status" value="1"/>
</dbReference>
<accession>A0A6A7YA50</accession>
<keyword evidence="7" id="KW-1185">Reference proteome</keyword>
<feature type="chain" id="PRO_5025476015" evidence="4">
    <location>
        <begin position="28"/>
        <end position="327"/>
    </location>
</feature>
<dbReference type="GO" id="GO:0042597">
    <property type="term" value="C:periplasmic space"/>
    <property type="evidence" value="ECO:0007669"/>
    <property type="project" value="UniProtKB-SubCell"/>
</dbReference>
<dbReference type="InterPro" id="IPR015168">
    <property type="entry name" value="SsuA/THI5"/>
</dbReference>
<reference evidence="6 7" key="1">
    <citation type="submission" date="2019-09" db="EMBL/GenBank/DDBJ databases">
        <title>Segnochrobactrum spirostomi gen. nov., sp. nov., isolated from the ciliate Spirostomum cf. yagiui and description of a novel family, Segnochrobactraceae fam. nov. within the order Rhizobiales of the class Alphaproteobacteria.</title>
        <authorList>
            <person name="Akter S."/>
            <person name="Shazib S.U.A."/>
            <person name="Shin M.K."/>
        </authorList>
    </citation>
    <scope>NUCLEOTIDE SEQUENCE [LARGE SCALE GENOMIC DNA]</scope>
    <source>
        <strain evidence="6 7">Sp-1</strain>
    </source>
</reference>
<comment type="similarity">
    <text evidence="2">Belongs to the bacterial solute-binding protein SsuA/TauA family.</text>
</comment>
<feature type="signal peptide" evidence="4">
    <location>
        <begin position="1"/>
        <end position="27"/>
    </location>
</feature>
<dbReference type="EMBL" id="VWNA01000002">
    <property type="protein sequence ID" value="MQT14841.1"/>
    <property type="molecule type" value="Genomic_DNA"/>
</dbReference>
<dbReference type="SUPFAM" id="SSF53850">
    <property type="entry name" value="Periplasmic binding protein-like II"/>
    <property type="match status" value="1"/>
</dbReference>
<organism evidence="6 7">
    <name type="scientific">Segnochrobactrum spirostomi</name>
    <dbReference type="NCBI Taxonomy" id="2608987"/>
    <lineage>
        <taxon>Bacteria</taxon>
        <taxon>Pseudomonadati</taxon>
        <taxon>Pseudomonadota</taxon>
        <taxon>Alphaproteobacteria</taxon>
        <taxon>Hyphomicrobiales</taxon>
        <taxon>Segnochrobactraceae</taxon>
        <taxon>Segnochrobactrum</taxon>
    </lineage>
</organism>
<sequence length="327" mass="34913">MPARSSRLVSIVTGVAALLATSLSAQAGTIRLGMTTWVGYGPLFLARDLGYFKDAGLDVELKTIEESSIYMAAIASGELDGMASTVDEIMKWRRPDFCFKSVVALDDSHGGDGVLATSDTKTFADIKGKDVALNEGSVSEFWFNLLLTKNGMKAEDVNIVNMTADDAAAAFIGGRVPVAVTWEPHLTEVRKSGKGQVLVDSSTTPGAIVDTVSLTCSFIEKHPDEVKAFVGAYYKAIDYLVANPDKAYAIMAKGVGGYLADPKDFADAAKGVNFYDKARNKEFFGTPTSGQLFDLIALANKVWIAKGAMKSPVEYKDLVDASFIGAP</sequence>
<comment type="caution">
    <text evidence="6">The sequence shown here is derived from an EMBL/GenBank/DDBJ whole genome shotgun (WGS) entry which is preliminary data.</text>
</comment>
<proteinExistence type="inferred from homology"/>
<name>A0A6A7YA50_9HYPH</name>
<evidence type="ECO:0000256" key="3">
    <source>
        <dbReference type="ARBA" id="ARBA00022729"/>
    </source>
</evidence>
<evidence type="ECO:0000259" key="5">
    <source>
        <dbReference type="Pfam" id="PF09084"/>
    </source>
</evidence>
<evidence type="ECO:0000256" key="2">
    <source>
        <dbReference type="ARBA" id="ARBA00010742"/>
    </source>
</evidence>
<protein>
    <submittedName>
        <fullName evidence="6">ABC transporter substrate-binding protein</fullName>
    </submittedName>
</protein>
<dbReference type="CDD" id="cd13563">
    <property type="entry name" value="PBP2_SsuA_like_6"/>
    <property type="match status" value="1"/>
</dbReference>
<comment type="subcellular location">
    <subcellularLocation>
        <location evidence="1">Periplasm</location>
    </subcellularLocation>
</comment>
<feature type="domain" description="SsuA/THI5-like" evidence="5">
    <location>
        <begin position="41"/>
        <end position="247"/>
    </location>
</feature>
<evidence type="ECO:0000256" key="4">
    <source>
        <dbReference type="SAM" id="SignalP"/>
    </source>
</evidence>
<gene>
    <name evidence="6" type="ORF">F0357_19710</name>
</gene>
<evidence type="ECO:0000313" key="6">
    <source>
        <dbReference type="EMBL" id="MQT14841.1"/>
    </source>
</evidence>
<keyword evidence="3 4" id="KW-0732">Signal</keyword>
<dbReference type="Proteomes" id="UP000332515">
    <property type="component" value="Unassembled WGS sequence"/>
</dbReference>
<dbReference type="Gene3D" id="3.40.190.10">
    <property type="entry name" value="Periplasmic binding protein-like II"/>
    <property type="match status" value="2"/>
</dbReference>